<comment type="caution">
    <text evidence="1">The sequence shown here is derived from an EMBL/GenBank/DDBJ whole genome shotgun (WGS) entry which is preliminary data.</text>
</comment>
<evidence type="ECO:0000313" key="1">
    <source>
        <dbReference type="EMBL" id="GME99368.1"/>
    </source>
</evidence>
<reference evidence="1" key="1">
    <citation type="submission" date="2023-04" db="EMBL/GenBank/DDBJ databases">
        <title>Candida boidinii NBRC 1967.</title>
        <authorList>
            <person name="Ichikawa N."/>
            <person name="Sato H."/>
            <person name="Tonouchi N."/>
        </authorList>
    </citation>
    <scope>NUCLEOTIDE SEQUENCE</scope>
    <source>
        <strain evidence="1">NBRC 1967</strain>
    </source>
</reference>
<dbReference type="Proteomes" id="UP001165101">
    <property type="component" value="Unassembled WGS sequence"/>
</dbReference>
<organism evidence="1 2">
    <name type="scientific">Candida boidinii</name>
    <name type="common">Yeast</name>
    <dbReference type="NCBI Taxonomy" id="5477"/>
    <lineage>
        <taxon>Eukaryota</taxon>
        <taxon>Fungi</taxon>
        <taxon>Dikarya</taxon>
        <taxon>Ascomycota</taxon>
        <taxon>Saccharomycotina</taxon>
        <taxon>Pichiomycetes</taxon>
        <taxon>Pichiales</taxon>
        <taxon>Pichiaceae</taxon>
        <taxon>Ogataea</taxon>
        <taxon>Ogataea/Candida clade</taxon>
    </lineage>
</organism>
<gene>
    <name evidence="1" type="ORF">Cboi01_000527200</name>
</gene>
<keyword evidence="2" id="KW-1185">Reference proteome</keyword>
<accession>A0ACB5U1S0</accession>
<name>A0ACB5U1S0_CANBO</name>
<evidence type="ECO:0000313" key="2">
    <source>
        <dbReference type="Proteomes" id="UP001165101"/>
    </source>
</evidence>
<protein>
    <submittedName>
        <fullName evidence="1">Unnamed protein product</fullName>
    </submittedName>
</protein>
<dbReference type="EMBL" id="BSXV01003941">
    <property type="protein sequence ID" value="GME99368.1"/>
    <property type="molecule type" value="Genomic_DNA"/>
</dbReference>
<proteinExistence type="predicted"/>
<sequence>MFHTPPTKDSWSSHDALENSYTTATTETTKTTVTASNNINNPTVKSKLSEVSTTLSEQTVSPFEDTHIDDISSTSTDSNTSNPDDSTSTITKDSIDETPNTNNNNKNDQIQKLKIDDQKSQFLQPIPKQVIEKANDKTKASPAIKATDSNDDLNDNINEQLLTILNQEESLDDKDDNLPEELNSLLEHFYRYLKEPRFATPPSTLQISELFQKFYLKCYEKNVEYVRNNFTTSNENNDNSNNLIALLTPQEIEEERKLNHLKQSLIYKYNLIIEKKSCDKFYNSIVYPQKDIPNDQFEQLIDTQFNEKLFYLSRLLINFNTLDIDINCEEEFFVVKLEEIILPQFELMLVERSPTLKLKILDKIHELYSDLQLQ</sequence>